<name>A0ABV1NE02_9GAMM</name>
<comment type="caution">
    <text evidence="1">The sequence shown here is derived from an EMBL/GenBank/DDBJ whole genome shotgun (WGS) entry which is preliminary data.</text>
</comment>
<dbReference type="EMBL" id="JBEGCJ010000002">
    <property type="protein sequence ID" value="MEQ6916620.1"/>
    <property type="molecule type" value="Genomic_DNA"/>
</dbReference>
<dbReference type="RefSeq" id="WP_349760892.1">
    <property type="nucleotide sequence ID" value="NZ_JBEGCJ010000002.1"/>
</dbReference>
<dbReference type="Proteomes" id="UP001442468">
    <property type="component" value="Unassembled WGS sequence"/>
</dbReference>
<organism evidence="1 2">
    <name type="scientific">Halomonas aquatica</name>
    <dbReference type="NCBI Taxonomy" id="3151123"/>
    <lineage>
        <taxon>Bacteria</taxon>
        <taxon>Pseudomonadati</taxon>
        <taxon>Pseudomonadota</taxon>
        <taxon>Gammaproteobacteria</taxon>
        <taxon>Oceanospirillales</taxon>
        <taxon>Halomonadaceae</taxon>
        <taxon>Halomonas</taxon>
    </lineage>
</organism>
<protein>
    <submittedName>
        <fullName evidence="1">Uncharacterized protein</fullName>
    </submittedName>
</protein>
<proteinExistence type="predicted"/>
<evidence type="ECO:0000313" key="2">
    <source>
        <dbReference type="Proteomes" id="UP001442468"/>
    </source>
</evidence>
<sequence length="52" mass="5470">MAAPRLHLGIVLDVLINEPVVVFLEAVSPAVADLDGVSGEDLDMVDAQPRCV</sequence>
<reference evidence="1 2" key="1">
    <citation type="submission" date="2024-05" db="EMBL/GenBank/DDBJ databases">
        <title>Halomonas sp. SSM6 16S ribosomal RNA gene Genome sequencing and assembly.</title>
        <authorList>
            <person name="Yook S."/>
        </authorList>
    </citation>
    <scope>NUCLEOTIDE SEQUENCE [LARGE SCALE GENOMIC DNA]</scope>
    <source>
        <strain evidence="1 2">SSM6</strain>
    </source>
</reference>
<accession>A0ABV1NE02</accession>
<gene>
    <name evidence="1" type="ORF">ABE960_03630</name>
</gene>
<keyword evidence="2" id="KW-1185">Reference proteome</keyword>
<evidence type="ECO:0000313" key="1">
    <source>
        <dbReference type="EMBL" id="MEQ6916620.1"/>
    </source>
</evidence>